<keyword evidence="1" id="KW-0732">Signal</keyword>
<feature type="signal peptide" evidence="1">
    <location>
        <begin position="1"/>
        <end position="24"/>
    </location>
</feature>
<dbReference type="EMBL" id="CP159534">
    <property type="protein sequence ID" value="XCJ69956.1"/>
    <property type="molecule type" value="Genomic_DNA"/>
</dbReference>
<evidence type="ECO:0000256" key="1">
    <source>
        <dbReference type="SAM" id="SignalP"/>
    </source>
</evidence>
<dbReference type="AlphaFoldDB" id="A0AAU8IP49"/>
<dbReference type="RefSeq" id="WP_353941618.1">
    <property type="nucleotide sequence ID" value="NZ_CP159534.1"/>
</dbReference>
<reference evidence="2" key="1">
    <citation type="submission" date="2024-06" db="EMBL/GenBank/DDBJ databases">
        <title>Streptomyces sp. strain HUAS MG91 genome sequences.</title>
        <authorList>
            <person name="Mo P."/>
        </authorList>
    </citation>
    <scope>NUCLEOTIDE SEQUENCE</scope>
    <source>
        <strain evidence="2">HUAS MG91</strain>
    </source>
</reference>
<evidence type="ECO:0008006" key="3">
    <source>
        <dbReference type="Google" id="ProtNLM"/>
    </source>
</evidence>
<dbReference type="KEGG" id="stac:ABII15_08245"/>
<evidence type="ECO:0000313" key="2">
    <source>
        <dbReference type="EMBL" id="XCJ69956.1"/>
    </source>
</evidence>
<sequence length="170" mass="18116">MPRTTPPRALAAALLACALLTGLAGCGDDDGGPRRVGKVLDTTDSDGRHFRQIPAEGAPEIGLVVQPDPRPSGGWDVRLRVRNFRFSDRDAADRAVHGRGYAQLYLDGTRLSRLRADDFRLPGTRVSRGTHKVTARLYADDGTAWAVEGQPVEATADLTASAAETASPSP</sequence>
<protein>
    <recommendedName>
        <fullName evidence="3">Lipoprotein</fullName>
    </recommendedName>
</protein>
<gene>
    <name evidence="2" type="ORF">ABII15_08245</name>
</gene>
<proteinExistence type="predicted"/>
<name>A0AAU8IP49_9ACTN</name>
<feature type="chain" id="PRO_5043347277" description="Lipoprotein" evidence="1">
    <location>
        <begin position="25"/>
        <end position="170"/>
    </location>
</feature>
<dbReference type="PROSITE" id="PS51257">
    <property type="entry name" value="PROKAR_LIPOPROTEIN"/>
    <property type="match status" value="1"/>
</dbReference>
<accession>A0AAU8IP49</accession>
<organism evidence="2">
    <name type="scientific">Streptomyces tabacisoli</name>
    <dbReference type="NCBI Taxonomy" id="3156398"/>
    <lineage>
        <taxon>Bacteria</taxon>
        <taxon>Bacillati</taxon>
        <taxon>Actinomycetota</taxon>
        <taxon>Actinomycetes</taxon>
        <taxon>Kitasatosporales</taxon>
        <taxon>Streptomycetaceae</taxon>
        <taxon>Streptomyces</taxon>
    </lineage>
</organism>